<proteinExistence type="predicted"/>
<reference evidence="1 2" key="1">
    <citation type="submission" date="2018-07" db="EMBL/GenBank/DDBJ databases">
        <title>Draft Genome Sequence of Pseudomonas fluorescens AHK-1 associated with canker disease of kiwifruit.</title>
        <authorList>
            <person name="Wu Z."/>
        </authorList>
    </citation>
    <scope>NUCLEOTIDE SEQUENCE [LARGE SCALE GENOMIC DNA]</scope>
    <source>
        <strain evidence="1 2">AHK-1</strain>
    </source>
</reference>
<sequence length="92" mass="10004">MDFAQSSCIRVNYAGTLVQHRIPLVLLLEMDWEDCVEDVVCTGAGVFPRRVLGSRGAKASGTQKAYTEANSSETLGFSGFQAQKKTSVDVFI</sequence>
<gene>
    <name evidence="1" type="ORF">DL347_19025</name>
</gene>
<dbReference type="Proteomes" id="UP000255541">
    <property type="component" value="Unassembled WGS sequence"/>
</dbReference>
<comment type="caution">
    <text evidence="1">The sequence shown here is derived from an EMBL/GenBank/DDBJ whole genome shotgun (WGS) entry which is preliminary data.</text>
</comment>
<accession>A0A7Z6QNF0</accession>
<name>A0A7Z6QNF0_PSEFL</name>
<evidence type="ECO:0000313" key="2">
    <source>
        <dbReference type="Proteomes" id="UP000255541"/>
    </source>
</evidence>
<dbReference type="EMBL" id="QRBA01000010">
    <property type="protein sequence ID" value="RDS89705.1"/>
    <property type="molecule type" value="Genomic_DNA"/>
</dbReference>
<organism evidence="1 2">
    <name type="scientific">Pseudomonas fluorescens</name>
    <dbReference type="NCBI Taxonomy" id="294"/>
    <lineage>
        <taxon>Bacteria</taxon>
        <taxon>Pseudomonadati</taxon>
        <taxon>Pseudomonadota</taxon>
        <taxon>Gammaproteobacteria</taxon>
        <taxon>Pseudomonadales</taxon>
        <taxon>Pseudomonadaceae</taxon>
        <taxon>Pseudomonas</taxon>
    </lineage>
</organism>
<dbReference type="AlphaFoldDB" id="A0A7Z6QNF0"/>
<evidence type="ECO:0000313" key="1">
    <source>
        <dbReference type="EMBL" id="RDS89705.1"/>
    </source>
</evidence>
<protein>
    <submittedName>
        <fullName evidence="1">Uncharacterized protein</fullName>
    </submittedName>
</protein>